<evidence type="ECO:0000313" key="5">
    <source>
        <dbReference type="EMBL" id="MDV7223520.1"/>
    </source>
</evidence>
<dbReference type="Proteomes" id="UP001187346">
    <property type="component" value="Unassembled WGS sequence"/>
</dbReference>
<evidence type="ECO:0000256" key="1">
    <source>
        <dbReference type="ARBA" id="ARBA00005964"/>
    </source>
</evidence>
<evidence type="ECO:0000256" key="3">
    <source>
        <dbReference type="RuleBase" id="RU361235"/>
    </source>
</evidence>
<reference evidence="5 6" key="1">
    <citation type="submission" date="2023-10" db="EMBL/GenBank/DDBJ databases">
        <title>Characterization of rhizosphere-enriched actinobacteria from wheat plants lab-grown on chernevaya soil.</title>
        <authorList>
            <person name="Tikhonova E.N."/>
            <person name="Konopkin A."/>
            <person name="Kravchenko I.K."/>
        </authorList>
    </citation>
    <scope>NUCLEOTIDE SEQUENCE [LARGE SCALE GENOMIC DNA]</scope>
    <source>
        <strain evidence="5 6">RR29</strain>
    </source>
</reference>
<feature type="domain" description="Carboxylesterase type B" evidence="4">
    <location>
        <begin position="47"/>
        <end position="524"/>
    </location>
</feature>
<dbReference type="EC" id="3.1.1.-" evidence="3"/>
<evidence type="ECO:0000313" key="6">
    <source>
        <dbReference type="Proteomes" id="UP001187346"/>
    </source>
</evidence>
<comment type="similarity">
    <text evidence="1 3">Belongs to the type-B carboxylesterase/lipase family.</text>
</comment>
<comment type="caution">
    <text evidence="5">The sequence shown here is derived from an EMBL/GenBank/DDBJ whole genome shotgun (WGS) entry which is preliminary data.</text>
</comment>
<proteinExistence type="inferred from homology"/>
<dbReference type="RefSeq" id="WP_317775950.1">
    <property type="nucleotide sequence ID" value="NZ_JAWMAJ010000328.1"/>
</dbReference>
<dbReference type="Pfam" id="PF00135">
    <property type="entry name" value="COesterase"/>
    <property type="match status" value="1"/>
</dbReference>
<dbReference type="Gene3D" id="3.40.50.1820">
    <property type="entry name" value="alpha/beta hydrolase"/>
    <property type="match status" value="1"/>
</dbReference>
<dbReference type="InterPro" id="IPR002018">
    <property type="entry name" value="CarbesteraseB"/>
</dbReference>
<evidence type="ECO:0000259" key="4">
    <source>
        <dbReference type="Pfam" id="PF00135"/>
    </source>
</evidence>
<dbReference type="InterPro" id="IPR029058">
    <property type="entry name" value="AB_hydrolase_fold"/>
</dbReference>
<organism evidence="5 6">
    <name type="scientific">Streptomyces prunicolor</name>
    <dbReference type="NCBI Taxonomy" id="67348"/>
    <lineage>
        <taxon>Bacteria</taxon>
        <taxon>Bacillati</taxon>
        <taxon>Actinomycetota</taxon>
        <taxon>Actinomycetes</taxon>
        <taxon>Kitasatosporales</taxon>
        <taxon>Streptomycetaceae</taxon>
        <taxon>Streptomyces</taxon>
    </lineage>
</organism>
<dbReference type="PANTHER" id="PTHR11559">
    <property type="entry name" value="CARBOXYLESTERASE"/>
    <property type="match status" value="1"/>
</dbReference>
<name>A0ABU4FW55_9ACTN</name>
<dbReference type="SUPFAM" id="SSF53474">
    <property type="entry name" value="alpha/beta-Hydrolases"/>
    <property type="match status" value="1"/>
</dbReference>
<gene>
    <name evidence="5" type="ORF">R5A26_47175</name>
</gene>
<accession>A0ABU4FW55</accession>
<dbReference type="InterPro" id="IPR050309">
    <property type="entry name" value="Type-B_Carboxylest/Lipase"/>
</dbReference>
<sequence length="556" mass="59381">MGRTTTLRSRVRTILATASVLGLGLLSPIAVHALKSTPAQGSSEHSSLVVSTATGKVRGQAQTGYDAWLGIPYAANPTAADRWTAPRPASAWSGIRDASRFGDRCAQSSGWDPGYEKTITTEDCLDLNVYAPQGNRAHAPVVVWIHGGGFTGGAGQDTNPRKFVQQTGAIVVTVNYRLGPLGYLNLPQLRAENANGAGNYGLLDQQTALRWVRSNIGHFGGDAKNVTIAGQSAGGSSVCDQLASPTAKGLFARAVIMSGGCALQTAAAGETQSQAFVKEIGCATASDVLACLRAKPASAIVAAQLKAPIRPSLGGTAFPVDPGTAVQTGNFTKVPVMLGQTNSERGLFTFQNYDYLGTPMTADQYTQAVKSTYGTNADKVLAEYPLTAYPTPGQAWTAVQNGSTSYDRQQLMARLSKWVPTYAYEFAESDTPHFTSIYRLQQQSATARDFPFGGAIHVDDLGYLWDYLGQTLPYDDDQLELSHQMITFWDRFTTAGDPNGSGTPNWPKYRTKTGELMSLKACDTAPSSNEPPAACSKVTRDFAQEHDLDFWQSLGS</sequence>
<dbReference type="EMBL" id="JAWMAJ010000328">
    <property type="protein sequence ID" value="MDV7223520.1"/>
    <property type="molecule type" value="Genomic_DNA"/>
</dbReference>
<protein>
    <recommendedName>
        <fullName evidence="3">Carboxylic ester hydrolase</fullName>
        <ecNumber evidence="3">3.1.1.-</ecNumber>
    </recommendedName>
</protein>
<keyword evidence="2 3" id="KW-0378">Hydrolase</keyword>
<dbReference type="PROSITE" id="PS00122">
    <property type="entry name" value="CARBOXYLESTERASE_B_1"/>
    <property type="match status" value="1"/>
</dbReference>
<dbReference type="InterPro" id="IPR019826">
    <property type="entry name" value="Carboxylesterase_B_AS"/>
</dbReference>
<evidence type="ECO:0000256" key="2">
    <source>
        <dbReference type="ARBA" id="ARBA00022801"/>
    </source>
</evidence>
<keyword evidence="6" id="KW-1185">Reference proteome</keyword>